<sequence length="398" mass="41470">MTTIRERTTPAQAERLPLPALIALFTAGFITTLTEALPAGVLPQMSAALGVSESATGQTVTIYAVATFLTAIPVAVATGHWPRRHLLVVALAGFLVANLVTAVSFDYTLTMAARFVAGAASGVTWSLLGGYAQRLVGDALKGRAMAFAFAGTPVALSLGVPLGAFLGQVVGWRLTFGLVTVLSALLVVWTLWKLPNLAGRKAGERMPLHRLFRLKGLRTILLATGLYVLAHTVLYTYVAPVLADVGLADQVQWVLLDFGIASIVSIWLTGLLVDRHHRTLVVLSTVFFAVAAAALSLGTAHPVVAYLAVAVWGLAFGGVATLFQSALMAAAGEHADAAQPMMVTTWNIGIGLGGLAGGLLLAGFGTGWLLLAVVALVVTTVVIVVFARGHAFPGRANH</sequence>
<dbReference type="Pfam" id="PF07690">
    <property type="entry name" value="MFS_1"/>
    <property type="match status" value="1"/>
</dbReference>
<dbReference type="EMBL" id="BNAR01000008">
    <property type="protein sequence ID" value="GHH48046.1"/>
    <property type="molecule type" value="Genomic_DNA"/>
</dbReference>
<feature type="transmembrane region" description="Helical" evidence="6">
    <location>
        <begin position="216"/>
        <end position="238"/>
    </location>
</feature>
<feature type="transmembrane region" description="Helical" evidence="6">
    <location>
        <begin position="86"/>
        <end position="105"/>
    </location>
</feature>
<organism evidence="8 9">
    <name type="scientific">Lentzea cavernae</name>
    <dbReference type="NCBI Taxonomy" id="2020703"/>
    <lineage>
        <taxon>Bacteria</taxon>
        <taxon>Bacillati</taxon>
        <taxon>Actinomycetota</taxon>
        <taxon>Actinomycetes</taxon>
        <taxon>Pseudonocardiales</taxon>
        <taxon>Pseudonocardiaceae</taxon>
        <taxon>Lentzea</taxon>
    </lineage>
</organism>
<dbReference type="RefSeq" id="WP_191302033.1">
    <property type="nucleotide sequence ID" value="NZ_BNAR01000008.1"/>
</dbReference>
<keyword evidence="5 6" id="KW-0472">Membrane</keyword>
<reference evidence="9" key="1">
    <citation type="journal article" date="2019" name="Int. J. Syst. Evol. Microbiol.">
        <title>The Global Catalogue of Microorganisms (GCM) 10K type strain sequencing project: providing services to taxonomists for standard genome sequencing and annotation.</title>
        <authorList>
            <consortium name="The Broad Institute Genomics Platform"/>
            <consortium name="The Broad Institute Genome Sequencing Center for Infectious Disease"/>
            <person name="Wu L."/>
            <person name="Ma J."/>
        </authorList>
    </citation>
    <scope>NUCLEOTIDE SEQUENCE [LARGE SCALE GENOMIC DNA]</scope>
    <source>
        <strain evidence="9">CGMCC 4.7367</strain>
    </source>
</reference>
<evidence type="ECO:0000313" key="8">
    <source>
        <dbReference type="EMBL" id="GHH48046.1"/>
    </source>
</evidence>
<keyword evidence="3 6" id="KW-0812">Transmembrane</keyword>
<dbReference type="Proteomes" id="UP000605568">
    <property type="component" value="Unassembled WGS sequence"/>
</dbReference>
<evidence type="ECO:0000256" key="1">
    <source>
        <dbReference type="ARBA" id="ARBA00004651"/>
    </source>
</evidence>
<dbReference type="InterPro" id="IPR011701">
    <property type="entry name" value="MFS"/>
</dbReference>
<dbReference type="CDD" id="cd17324">
    <property type="entry name" value="MFS_NepI_like"/>
    <property type="match status" value="1"/>
</dbReference>
<comment type="caution">
    <text evidence="8">The sequence shown here is derived from an EMBL/GenBank/DDBJ whole genome shotgun (WGS) entry which is preliminary data.</text>
</comment>
<keyword evidence="4 6" id="KW-1133">Transmembrane helix</keyword>
<evidence type="ECO:0000256" key="5">
    <source>
        <dbReference type="ARBA" id="ARBA00023136"/>
    </source>
</evidence>
<dbReference type="InterPro" id="IPR036259">
    <property type="entry name" value="MFS_trans_sf"/>
</dbReference>
<feature type="transmembrane region" description="Helical" evidence="6">
    <location>
        <begin position="250"/>
        <end position="273"/>
    </location>
</feature>
<feature type="transmembrane region" description="Helical" evidence="6">
    <location>
        <begin position="60"/>
        <end position="79"/>
    </location>
</feature>
<dbReference type="InterPro" id="IPR020846">
    <property type="entry name" value="MFS_dom"/>
</dbReference>
<evidence type="ECO:0000256" key="3">
    <source>
        <dbReference type="ARBA" id="ARBA00022692"/>
    </source>
</evidence>
<comment type="subcellular location">
    <subcellularLocation>
        <location evidence="1">Cell membrane</location>
        <topology evidence="1">Multi-pass membrane protein</topology>
    </subcellularLocation>
</comment>
<protein>
    <submittedName>
        <fullName evidence="8">MFS transporter</fullName>
    </submittedName>
</protein>
<dbReference type="Gene3D" id="1.20.1250.20">
    <property type="entry name" value="MFS general substrate transporter like domains"/>
    <property type="match status" value="1"/>
</dbReference>
<keyword evidence="9" id="KW-1185">Reference proteome</keyword>
<feature type="transmembrane region" description="Helical" evidence="6">
    <location>
        <begin position="111"/>
        <end position="132"/>
    </location>
</feature>
<proteinExistence type="predicted"/>
<dbReference type="PANTHER" id="PTHR43124:SF3">
    <property type="entry name" value="CHLORAMPHENICOL EFFLUX PUMP RV0191"/>
    <property type="match status" value="1"/>
</dbReference>
<evidence type="ECO:0000256" key="2">
    <source>
        <dbReference type="ARBA" id="ARBA00022475"/>
    </source>
</evidence>
<feature type="transmembrane region" description="Helical" evidence="6">
    <location>
        <begin position="304"/>
        <end position="331"/>
    </location>
</feature>
<dbReference type="SUPFAM" id="SSF103473">
    <property type="entry name" value="MFS general substrate transporter"/>
    <property type="match status" value="1"/>
</dbReference>
<feature type="domain" description="Major facilitator superfamily (MFS) profile" evidence="7">
    <location>
        <begin position="20"/>
        <end position="390"/>
    </location>
</feature>
<feature type="transmembrane region" description="Helical" evidence="6">
    <location>
        <begin position="280"/>
        <end position="298"/>
    </location>
</feature>
<feature type="transmembrane region" description="Helical" evidence="6">
    <location>
        <begin position="368"/>
        <end position="387"/>
    </location>
</feature>
<gene>
    <name evidence="8" type="ORF">GCM10017774_53370</name>
</gene>
<keyword evidence="2" id="KW-1003">Cell membrane</keyword>
<dbReference type="PANTHER" id="PTHR43124">
    <property type="entry name" value="PURINE EFFLUX PUMP PBUE"/>
    <property type="match status" value="1"/>
</dbReference>
<evidence type="ECO:0000259" key="7">
    <source>
        <dbReference type="PROSITE" id="PS50850"/>
    </source>
</evidence>
<dbReference type="PROSITE" id="PS50850">
    <property type="entry name" value="MFS"/>
    <property type="match status" value="1"/>
</dbReference>
<dbReference type="InterPro" id="IPR050189">
    <property type="entry name" value="MFS_Efflux_Transporters"/>
</dbReference>
<feature type="transmembrane region" description="Helical" evidence="6">
    <location>
        <begin position="343"/>
        <end position="362"/>
    </location>
</feature>
<evidence type="ECO:0000256" key="6">
    <source>
        <dbReference type="SAM" id="Phobius"/>
    </source>
</evidence>
<evidence type="ECO:0000256" key="4">
    <source>
        <dbReference type="ARBA" id="ARBA00022989"/>
    </source>
</evidence>
<feature type="transmembrane region" description="Helical" evidence="6">
    <location>
        <begin position="172"/>
        <end position="195"/>
    </location>
</feature>
<feature type="transmembrane region" description="Helical" evidence="6">
    <location>
        <begin position="144"/>
        <end position="166"/>
    </location>
</feature>
<accession>A0ABQ3MK09</accession>
<evidence type="ECO:0000313" key="9">
    <source>
        <dbReference type="Proteomes" id="UP000605568"/>
    </source>
</evidence>
<name>A0ABQ3MK09_9PSEU</name>